<keyword evidence="2" id="KW-1185">Reference proteome</keyword>
<sequence>MAIDYSKSLELLQKTVHEALYDELVAQLQKDFVLANINVDLMVGIDPSDLCKVLHEKVYYLIMERFSEYLNLLYVIDVPERDFKKINVTDVVDVAEQVTHLILEREHQKVWLKSHYS</sequence>
<evidence type="ECO:0000313" key="2">
    <source>
        <dbReference type="Proteomes" id="UP000276309"/>
    </source>
</evidence>
<organism evidence="1 2">
    <name type="scientific">Euzebyella marina</name>
    <dbReference type="NCBI Taxonomy" id="1761453"/>
    <lineage>
        <taxon>Bacteria</taxon>
        <taxon>Pseudomonadati</taxon>
        <taxon>Bacteroidota</taxon>
        <taxon>Flavobacteriia</taxon>
        <taxon>Flavobacteriales</taxon>
        <taxon>Flavobacteriaceae</taxon>
        <taxon>Euzebyella</taxon>
    </lineage>
</organism>
<proteinExistence type="predicted"/>
<gene>
    <name evidence="1" type="ORF">D1013_03630</name>
</gene>
<name>A0A3G2L2N5_9FLAO</name>
<dbReference type="Proteomes" id="UP000276309">
    <property type="component" value="Chromosome"/>
</dbReference>
<dbReference type="AlphaFoldDB" id="A0A3G2L2N5"/>
<evidence type="ECO:0000313" key="1">
    <source>
        <dbReference type="EMBL" id="AYN66537.1"/>
    </source>
</evidence>
<reference evidence="1 2" key="1">
    <citation type="submission" date="2018-08" db="EMBL/GenBank/DDBJ databases">
        <title>The reduced genetic potential of extracellular carbohydrate catabolism in Euzebyella marina RN62, a Flavobacteriia bacterium isolated from the hadal water.</title>
        <authorList>
            <person name="Xue C."/>
        </authorList>
    </citation>
    <scope>NUCLEOTIDE SEQUENCE [LARGE SCALE GENOMIC DNA]</scope>
    <source>
        <strain evidence="1 2">RN62</strain>
    </source>
</reference>
<accession>A0A3G2L2N5</accession>
<dbReference type="OrthoDB" id="1120195at2"/>
<protein>
    <submittedName>
        <fullName evidence="1">Uncharacterized protein</fullName>
    </submittedName>
</protein>
<dbReference type="EMBL" id="CP032050">
    <property type="protein sequence ID" value="AYN66537.1"/>
    <property type="molecule type" value="Genomic_DNA"/>
</dbReference>
<dbReference type="KEGG" id="emar:D1013_03630"/>